<comment type="caution">
    <text evidence="4">The sequence shown here is derived from an EMBL/GenBank/DDBJ whole genome shotgun (WGS) entry which is preliminary data.</text>
</comment>
<dbReference type="GO" id="GO:0009986">
    <property type="term" value="C:cell surface"/>
    <property type="evidence" value="ECO:0007669"/>
    <property type="project" value="UniProtKB-SubCell"/>
</dbReference>
<evidence type="ECO:0000256" key="3">
    <source>
        <dbReference type="SAM" id="Phobius"/>
    </source>
</evidence>
<sequence length="158" mass="18615">MKNLQRSNQSGFTLIEMLLVLSIVLLISFISSILVSPQYLLYEKERFFSQFKADMLYSQQYAISQQKQLNVKIYLKENRYEVKEWTTTYKPVIVREIPKSIRIEKGTFPAVGNVYMDFNLATNGRTNRFGTFYFLVDDNKRYKVTFQLGAGRLYVVEE</sequence>
<organism evidence="4 5">
    <name type="scientific">Niallia endozanthoxylica</name>
    <dbReference type="NCBI Taxonomy" id="2036016"/>
    <lineage>
        <taxon>Bacteria</taxon>
        <taxon>Bacillati</taxon>
        <taxon>Bacillota</taxon>
        <taxon>Bacilli</taxon>
        <taxon>Bacillales</taxon>
        <taxon>Bacillaceae</taxon>
        <taxon>Niallia</taxon>
    </lineage>
</organism>
<dbReference type="Pfam" id="PF07963">
    <property type="entry name" value="N_methyl"/>
    <property type="match status" value="1"/>
</dbReference>
<dbReference type="InterPro" id="IPR045584">
    <property type="entry name" value="Pilin-like"/>
</dbReference>
<keyword evidence="3" id="KW-0812">Transmembrane</keyword>
<keyword evidence="3" id="KW-0472">Membrane</keyword>
<evidence type="ECO:0000256" key="1">
    <source>
        <dbReference type="ARBA" id="ARBA00004241"/>
    </source>
</evidence>
<dbReference type="InterPro" id="IPR016785">
    <property type="entry name" value="ComGD"/>
</dbReference>
<comment type="subcellular location">
    <subcellularLocation>
        <location evidence="1">Cell surface</location>
    </subcellularLocation>
</comment>
<evidence type="ECO:0000256" key="2">
    <source>
        <dbReference type="ARBA" id="ARBA00023287"/>
    </source>
</evidence>
<dbReference type="NCBIfam" id="NF040982">
    <property type="entry name" value="ComGD"/>
    <property type="match status" value="1"/>
</dbReference>
<keyword evidence="5" id="KW-1185">Reference proteome</keyword>
<evidence type="ECO:0000313" key="4">
    <source>
        <dbReference type="EMBL" id="KAA9026277.1"/>
    </source>
</evidence>
<evidence type="ECO:0000313" key="5">
    <source>
        <dbReference type="Proteomes" id="UP000326671"/>
    </source>
</evidence>
<keyword evidence="2" id="KW-0178">Competence</keyword>
<dbReference type="AlphaFoldDB" id="A0A5J5HWK5"/>
<dbReference type="GO" id="GO:0030420">
    <property type="term" value="P:establishment of competence for transformation"/>
    <property type="evidence" value="ECO:0007669"/>
    <property type="project" value="UniProtKB-KW"/>
</dbReference>
<feature type="transmembrane region" description="Helical" evidence="3">
    <location>
        <begin position="12"/>
        <end position="35"/>
    </location>
</feature>
<dbReference type="SUPFAM" id="SSF54523">
    <property type="entry name" value="Pili subunits"/>
    <property type="match status" value="1"/>
</dbReference>
<dbReference type="Proteomes" id="UP000326671">
    <property type="component" value="Unassembled WGS sequence"/>
</dbReference>
<dbReference type="RefSeq" id="WP_150439926.1">
    <property type="nucleotide sequence ID" value="NZ_VYKL01000015.1"/>
</dbReference>
<gene>
    <name evidence="4" type="ORF">F4V44_10440</name>
</gene>
<protein>
    <submittedName>
        <fullName evidence="4">Prepilin-type N-terminal cleavage/methylation domain-containing protein</fullName>
    </submittedName>
</protein>
<name>A0A5J5HWK5_9BACI</name>
<dbReference type="EMBL" id="VYKL01000015">
    <property type="protein sequence ID" value="KAA9026277.1"/>
    <property type="molecule type" value="Genomic_DNA"/>
</dbReference>
<accession>A0A5J5HWK5</accession>
<dbReference type="InterPro" id="IPR012902">
    <property type="entry name" value="N_methyl_site"/>
</dbReference>
<dbReference type="OrthoDB" id="1653576at2"/>
<reference evidence="4 5" key="1">
    <citation type="submission" date="2019-09" db="EMBL/GenBank/DDBJ databases">
        <title>Whole genome sequences of isolates from the Mars Exploration Rovers.</title>
        <authorList>
            <person name="Seuylemezian A."/>
            <person name="Vaishampayan P."/>
        </authorList>
    </citation>
    <scope>NUCLEOTIDE SEQUENCE [LARGE SCALE GENOMIC DNA]</scope>
    <source>
        <strain evidence="4 5">MER_TA_151</strain>
    </source>
</reference>
<dbReference type="NCBIfam" id="TIGR02532">
    <property type="entry name" value="IV_pilin_GFxxxE"/>
    <property type="match status" value="1"/>
</dbReference>
<dbReference type="PROSITE" id="PS00409">
    <property type="entry name" value="PROKAR_NTER_METHYL"/>
    <property type="match status" value="1"/>
</dbReference>
<dbReference type="PIRSF" id="PIRSF021292">
    <property type="entry name" value="Competence_ComGD"/>
    <property type="match status" value="1"/>
</dbReference>
<keyword evidence="3" id="KW-1133">Transmembrane helix</keyword>
<proteinExistence type="predicted"/>